<evidence type="ECO:0008006" key="4">
    <source>
        <dbReference type="Google" id="ProtNLM"/>
    </source>
</evidence>
<protein>
    <recommendedName>
        <fullName evidence="4">ABC transporter permease</fullName>
    </recommendedName>
</protein>
<evidence type="ECO:0000256" key="1">
    <source>
        <dbReference type="SAM" id="Phobius"/>
    </source>
</evidence>
<feature type="transmembrane region" description="Helical" evidence="1">
    <location>
        <begin position="140"/>
        <end position="166"/>
    </location>
</feature>
<name>A0ABV4Q8W3_9ACTN</name>
<keyword evidence="1" id="KW-1133">Transmembrane helix</keyword>
<organism evidence="2 3">
    <name type="scientific">Actinomadura monticuli</name>
    <dbReference type="NCBI Taxonomy" id="3097367"/>
    <lineage>
        <taxon>Bacteria</taxon>
        <taxon>Bacillati</taxon>
        <taxon>Actinomycetota</taxon>
        <taxon>Actinomycetes</taxon>
        <taxon>Streptosporangiales</taxon>
        <taxon>Thermomonosporaceae</taxon>
        <taxon>Actinomadura</taxon>
    </lineage>
</organism>
<evidence type="ECO:0000313" key="3">
    <source>
        <dbReference type="Proteomes" id="UP001569963"/>
    </source>
</evidence>
<accession>A0ABV4Q8W3</accession>
<reference evidence="2 3" key="1">
    <citation type="submission" date="2023-11" db="EMBL/GenBank/DDBJ databases">
        <title>Actinomadura monticuli sp. nov., isolated from volcanic ash.</title>
        <authorList>
            <person name="Lee S.D."/>
            <person name="Yang H."/>
            <person name="Kim I.S."/>
        </authorList>
    </citation>
    <scope>NUCLEOTIDE SEQUENCE [LARGE SCALE GENOMIC DNA]</scope>
    <source>
        <strain evidence="2 3">DLS-62</strain>
    </source>
</reference>
<feature type="transmembrane region" description="Helical" evidence="1">
    <location>
        <begin position="102"/>
        <end position="128"/>
    </location>
</feature>
<sequence>MRRLLRAELRKVTATPVTWWLLLATVAIGILGTLAPLIAVDGEPVDLLADDQVRGALHGAAGGSILVIVAGIIGMAGEWRFGQASQAFLTTPRRWRVVAVKTAVYMAVGACYGLAASAAAAATAAAWYDSKGLGLPFGRSSVWLTLVGCVVVAVLFGVLGVALGAIARRQVPAIVVMLAWTVLVEPALFAAAPRVLRWSPGLAALSLRRQPSADLLPWAPAAAVLIGVIAIALALGVRMVERHDVAG</sequence>
<feature type="transmembrane region" description="Helical" evidence="1">
    <location>
        <begin position="215"/>
        <end position="237"/>
    </location>
</feature>
<feature type="transmembrane region" description="Helical" evidence="1">
    <location>
        <begin position="173"/>
        <end position="195"/>
    </location>
</feature>
<feature type="transmembrane region" description="Helical" evidence="1">
    <location>
        <begin position="60"/>
        <end position="81"/>
    </location>
</feature>
<dbReference type="Proteomes" id="UP001569963">
    <property type="component" value="Unassembled WGS sequence"/>
</dbReference>
<feature type="transmembrane region" description="Helical" evidence="1">
    <location>
        <begin position="20"/>
        <end position="40"/>
    </location>
</feature>
<comment type="caution">
    <text evidence="2">The sequence shown here is derived from an EMBL/GenBank/DDBJ whole genome shotgun (WGS) entry which is preliminary data.</text>
</comment>
<proteinExistence type="predicted"/>
<gene>
    <name evidence="2" type="ORF">SM611_07865</name>
</gene>
<dbReference type="RefSeq" id="WP_371948391.1">
    <property type="nucleotide sequence ID" value="NZ_JAXCEI010000003.1"/>
</dbReference>
<evidence type="ECO:0000313" key="2">
    <source>
        <dbReference type="EMBL" id="MFA1538840.1"/>
    </source>
</evidence>
<dbReference type="EMBL" id="JAXCEI010000003">
    <property type="protein sequence ID" value="MFA1538840.1"/>
    <property type="molecule type" value="Genomic_DNA"/>
</dbReference>
<keyword evidence="1" id="KW-0472">Membrane</keyword>
<keyword evidence="3" id="KW-1185">Reference proteome</keyword>
<keyword evidence="1" id="KW-0812">Transmembrane</keyword>